<name>A0A938YE19_9ACTN</name>
<dbReference type="SUPFAM" id="SSF56209">
    <property type="entry name" value="Nitrile hydratase alpha chain"/>
    <property type="match status" value="1"/>
</dbReference>
<keyword evidence="1" id="KW-1133">Transmembrane helix</keyword>
<evidence type="ECO:0000256" key="1">
    <source>
        <dbReference type="SAM" id="Phobius"/>
    </source>
</evidence>
<dbReference type="InterPro" id="IPR022513">
    <property type="entry name" value="TOMM_pelo"/>
</dbReference>
<dbReference type="EMBL" id="JAERWK010000003">
    <property type="protein sequence ID" value="MBM9466145.1"/>
    <property type="molecule type" value="Genomic_DNA"/>
</dbReference>
<dbReference type="NCBIfam" id="TIGR03793">
    <property type="entry name" value="leader_NHLP"/>
    <property type="match status" value="1"/>
</dbReference>
<keyword evidence="3" id="KW-1185">Reference proteome</keyword>
<dbReference type="InterPro" id="IPR036648">
    <property type="entry name" value="CN_Hdrase_a/SCN_Hdrase_g_sf"/>
</dbReference>
<sequence>MNVTDLQVKAATDPEFRAALFADPRAALAAEGIQLPDDLTVRVVESTPQQVVLSIPAPVSEDVELGEDALAGASGGTTPAFPVALGLQWLGIAGGLGILGGAGYGAYDRWAK</sequence>
<dbReference type="GO" id="GO:0046914">
    <property type="term" value="F:transition metal ion binding"/>
    <property type="evidence" value="ECO:0007669"/>
    <property type="project" value="InterPro"/>
</dbReference>
<organism evidence="2 3">
    <name type="scientific">Nakamurella leprariae</name>
    <dbReference type="NCBI Taxonomy" id="2803911"/>
    <lineage>
        <taxon>Bacteria</taxon>
        <taxon>Bacillati</taxon>
        <taxon>Actinomycetota</taxon>
        <taxon>Actinomycetes</taxon>
        <taxon>Nakamurellales</taxon>
        <taxon>Nakamurellaceae</taxon>
        <taxon>Nakamurella</taxon>
    </lineage>
</organism>
<evidence type="ECO:0000313" key="2">
    <source>
        <dbReference type="EMBL" id="MBM9466145.1"/>
    </source>
</evidence>
<gene>
    <name evidence="2" type="ORF">JL106_02475</name>
</gene>
<dbReference type="AlphaFoldDB" id="A0A938YE19"/>
<dbReference type="RefSeq" id="WP_205259099.1">
    <property type="nucleotide sequence ID" value="NZ_JAERWK010000003.1"/>
</dbReference>
<dbReference type="Gene3D" id="3.90.330.10">
    <property type="entry name" value="Nitrile hydratase alpha /Thiocyanate hydrolase gamma"/>
    <property type="match status" value="1"/>
</dbReference>
<feature type="transmembrane region" description="Helical" evidence="1">
    <location>
        <begin position="87"/>
        <end position="107"/>
    </location>
</feature>
<dbReference type="Proteomes" id="UP000663792">
    <property type="component" value="Unassembled WGS sequence"/>
</dbReference>
<evidence type="ECO:0000313" key="3">
    <source>
        <dbReference type="Proteomes" id="UP000663792"/>
    </source>
</evidence>
<keyword evidence="1" id="KW-0472">Membrane</keyword>
<proteinExistence type="predicted"/>
<protein>
    <submittedName>
        <fullName evidence="2">NHLP leader peptide family RiPP</fullName>
    </submittedName>
</protein>
<accession>A0A938YE19</accession>
<reference evidence="2" key="1">
    <citation type="submission" date="2021-01" db="EMBL/GenBank/DDBJ databases">
        <title>YIM 132084 draft genome.</title>
        <authorList>
            <person name="An D."/>
        </authorList>
    </citation>
    <scope>NUCLEOTIDE SEQUENCE</scope>
    <source>
        <strain evidence="2">YIM 132084</strain>
    </source>
</reference>
<comment type="caution">
    <text evidence="2">The sequence shown here is derived from an EMBL/GenBank/DDBJ whole genome shotgun (WGS) entry which is preliminary data.</text>
</comment>
<keyword evidence="1" id="KW-0812">Transmembrane</keyword>
<dbReference type="GO" id="GO:0003824">
    <property type="term" value="F:catalytic activity"/>
    <property type="evidence" value="ECO:0007669"/>
    <property type="project" value="InterPro"/>
</dbReference>